<dbReference type="GO" id="GO:0008270">
    <property type="term" value="F:zinc ion binding"/>
    <property type="evidence" value="ECO:0007669"/>
    <property type="project" value="UniProtKB-UniRule"/>
</dbReference>
<dbReference type="InterPro" id="IPR007529">
    <property type="entry name" value="Znf_HIT"/>
</dbReference>
<keyword evidence="8" id="KW-1185">Reference proteome</keyword>
<evidence type="ECO:0000256" key="2">
    <source>
        <dbReference type="ARBA" id="ARBA00022771"/>
    </source>
</evidence>
<keyword evidence="1" id="KW-0479">Metal-binding</keyword>
<accession>A0A7H9B472</accession>
<dbReference type="EMBL" id="CP058607">
    <property type="protein sequence ID" value="QLG72769.1"/>
    <property type="molecule type" value="Genomic_DNA"/>
</dbReference>
<evidence type="ECO:0000256" key="1">
    <source>
        <dbReference type="ARBA" id="ARBA00022723"/>
    </source>
</evidence>
<dbReference type="PANTHER" id="PTHR13093">
    <property type="entry name" value="ZINC FINGER HIT DOMAIN CONTAINING PROTEIN 1"/>
    <property type="match status" value="1"/>
</dbReference>
<dbReference type="KEGG" id="zmk:HG535_0D04780"/>
<dbReference type="CDD" id="cd21437">
    <property type="entry name" value="zf-HIT_ZNHIT1_like"/>
    <property type="match status" value="1"/>
</dbReference>
<protein>
    <recommendedName>
        <fullName evidence="6">HIT-type domain-containing protein</fullName>
    </recommendedName>
</protein>
<proteinExistence type="predicted"/>
<dbReference type="InterPro" id="IPR039723">
    <property type="entry name" value="Vps71/ZNHIT1"/>
</dbReference>
<dbReference type="Proteomes" id="UP000509704">
    <property type="component" value="Chromosome 4"/>
</dbReference>
<dbReference type="GeneID" id="59236492"/>
<evidence type="ECO:0000259" key="6">
    <source>
        <dbReference type="PROSITE" id="PS51083"/>
    </source>
</evidence>
<evidence type="ECO:0000256" key="4">
    <source>
        <dbReference type="PROSITE-ProRule" id="PRU00453"/>
    </source>
</evidence>
<dbReference type="RefSeq" id="XP_037144496.1">
    <property type="nucleotide sequence ID" value="XM_037288601.1"/>
</dbReference>
<dbReference type="GO" id="GO:0005634">
    <property type="term" value="C:nucleus"/>
    <property type="evidence" value="ECO:0007669"/>
    <property type="project" value="UniProtKB-ARBA"/>
</dbReference>
<feature type="domain" description="HIT-type" evidence="6">
    <location>
        <begin position="228"/>
        <end position="261"/>
    </location>
</feature>
<dbReference type="GO" id="GO:0006338">
    <property type="term" value="P:chromatin remodeling"/>
    <property type="evidence" value="ECO:0007669"/>
    <property type="project" value="InterPro"/>
</dbReference>
<dbReference type="SUPFAM" id="SSF144232">
    <property type="entry name" value="HIT/MYND zinc finger-like"/>
    <property type="match status" value="1"/>
</dbReference>
<reference evidence="7 8" key="1">
    <citation type="submission" date="2020-07" db="EMBL/GenBank/DDBJ databases">
        <title>The yeast mating-type switching endonuclease HO is a domesticated member of an unorthodox homing genetic element family.</title>
        <authorList>
            <person name="Coughlan A.Y."/>
            <person name="Lombardi L."/>
            <person name="Braun-Galleani S."/>
            <person name="Martos A.R."/>
            <person name="Galeote V."/>
            <person name="Bigey F."/>
            <person name="Dequin S."/>
            <person name="Byrne K.P."/>
            <person name="Wolfe K.H."/>
        </authorList>
    </citation>
    <scope>NUCLEOTIDE SEQUENCE [LARGE SCALE GENOMIC DNA]</scope>
    <source>
        <strain evidence="7 8">NRRL Y-6702</strain>
    </source>
</reference>
<keyword evidence="3" id="KW-0862">Zinc</keyword>
<dbReference type="OrthoDB" id="74807at2759"/>
<keyword evidence="2 4" id="KW-0863">Zinc-finger</keyword>
<evidence type="ECO:0000313" key="7">
    <source>
        <dbReference type="EMBL" id="QLG72769.1"/>
    </source>
</evidence>
<dbReference type="AlphaFoldDB" id="A0A7H9B472"/>
<name>A0A7H9B472_ZYGMR</name>
<gene>
    <name evidence="7" type="ORF">HG535_0D04780</name>
</gene>
<evidence type="ECO:0000256" key="3">
    <source>
        <dbReference type="ARBA" id="ARBA00022833"/>
    </source>
</evidence>
<sequence>MSERTKQSSTTGEMLVEEIDKRTYDPNVYFTSHDPASLSRSRSRVSKPNASSRSTKRINYSLADLENKLFNQQREPNNESSNPGHNDTNLNMLDKFTQKEVLQSKKRCLELDMENQKDIVEVPSLLSTITGVDRNKIEVSSGSNGTGVIRHKNKIEVPKNIHLSYRSTKPPVPKRKNTNRIVALKKTLSSRRTLQSYLETLDQVNRSIIYHNVSNKKFLKVLPVITICSVCGGYDSISSCVHCGSKICSLRCFNLHNETRCIHR</sequence>
<organism evidence="7 8">
    <name type="scientific">Zygotorulaspora mrakii</name>
    <name type="common">Zygosaccharomyces mrakii</name>
    <dbReference type="NCBI Taxonomy" id="42260"/>
    <lineage>
        <taxon>Eukaryota</taxon>
        <taxon>Fungi</taxon>
        <taxon>Dikarya</taxon>
        <taxon>Ascomycota</taxon>
        <taxon>Saccharomycotina</taxon>
        <taxon>Saccharomycetes</taxon>
        <taxon>Saccharomycetales</taxon>
        <taxon>Saccharomycetaceae</taxon>
        <taxon>Zygotorulaspora</taxon>
    </lineage>
</organism>
<evidence type="ECO:0000313" key="8">
    <source>
        <dbReference type="Proteomes" id="UP000509704"/>
    </source>
</evidence>
<feature type="region of interest" description="Disordered" evidence="5">
    <location>
        <begin position="1"/>
        <end position="58"/>
    </location>
</feature>
<evidence type="ECO:0000256" key="5">
    <source>
        <dbReference type="SAM" id="MobiDB-lite"/>
    </source>
</evidence>
<dbReference type="PROSITE" id="PS51083">
    <property type="entry name" value="ZF_HIT"/>
    <property type="match status" value="1"/>
</dbReference>